<feature type="transmembrane region" description="Helical" evidence="1">
    <location>
        <begin position="339"/>
        <end position="361"/>
    </location>
</feature>
<evidence type="ECO:0000313" key="2">
    <source>
        <dbReference type="EMBL" id="RMI34143.1"/>
    </source>
</evidence>
<keyword evidence="2" id="KW-0012">Acyltransferase</keyword>
<comment type="caution">
    <text evidence="2">The sequence shown here is derived from an EMBL/GenBank/DDBJ whole genome shotgun (WGS) entry which is preliminary data.</text>
</comment>
<evidence type="ECO:0000313" key="3">
    <source>
        <dbReference type="Proteomes" id="UP000279275"/>
    </source>
</evidence>
<accession>A0A3M2LC40</accession>
<dbReference type="AlphaFoldDB" id="A0A3M2LC40"/>
<dbReference type="RefSeq" id="WP_122187068.1">
    <property type="nucleotide sequence ID" value="NZ_RFFH01000002.1"/>
</dbReference>
<feature type="transmembrane region" description="Helical" evidence="1">
    <location>
        <begin position="307"/>
        <end position="327"/>
    </location>
</feature>
<feature type="transmembrane region" description="Helical" evidence="1">
    <location>
        <begin position="197"/>
        <end position="217"/>
    </location>
</feature>
<feature type="transmembrane region" description="Helical" evidence="1">
    <location>
        <begin position="412"/>
        <end position="429"/>
    </location>
</feature>
<protein>
    <submittedName>
        <fullName evidence="2">Acyltransferase</fullName>
    </submittedName>
</protein>
<feature type="transmembrane region" description="Helical" evidence="1">
    <location>
        <begin position="142"/>
        <end position="159"/>
    </location>
</feature>
<reference evidence="2 3" key="1">
    <citation type="submission" date="2018-10" db="EMBL/GenBank/DDBJ databases">
        <title>Isolation from cow dung.</title>
        <authorList>
            <person name="Ling L."/>
        </authorList>
    </citation>
    <scope>NUCLEOTIDE SEQUENCE [LARGE SCALE GENOMIC DNA]</scope>
    <source>
        <strain evidence="2 3">NEAU-LL90</strain>
    </source>
</reference>
<keyword evidence="1" id="KW-0472">Membrane</keyword>
<keyword evidence="2" id="KW-0808">Transferase</keyword>
<evidence type="ECO:0000256" key="1">
    <source>
        <dbReference type="SAM" id="Phobius"/>
    </source>
</evidence>
<dbReference type="GO" id="GO:0016746">
    <property type="term" value="F:acyltransferase activity"/>
    <property type="evidence" value="ECO:0007669"/>
    <property type="project" value="UniProtKB-KW"/>
</dbReference>
<keyword evidence="1" id="KW-1133">Transmembrane helix</keyword>
<organism evidence="2 3">
    <name type="scientific">Nocardia stercoris</name>
    <dbReference type="NCBI Taxonomy" id="2483361"/>
    <lineage>
        <taxon>Bacteria</taxon>
        <taxon>Bacillati</taxon>
        <taxon>Actinomycetota</taxon>
        <taxon>Actinomycetes</taxon>
        <taxon>Mycobacteriales</taxon>
        <taxon>Nocardiaceae</taxon>
        <taxon>Nocardia</taxon>
    </lineage>
</organism>
<dbReference type="EMBL" id="RFFH01000002">
    <property type="protein sequence ID" value="RMI34143.1"/>
    <property type="molecule type" value="Genomic_DNA"/>
</dbReference>
<keyword evidence="1" id="KW-0812">Transmembrane</keyword>
<feature type="transmembrane region" description="Helical" evidence="1">
    <location>
        <begin position="266"/>
        <end position="286"/>
    </location>
</feature>
<gene>
    <name evidence="2" type="ORF">EBN03_06880</name>
</gene>
<feature type="transmembrane region" description="Helical" evidence="1">
    <location>
        <begin position="171"/>
        <end position="191"/>
    </location>
</feature>
<dbReference type="Proteomes" id="UP000279275">
    <property type="component" value="Unassembled WGS sequence"/>
</dbReference>
<proteinExistence type="predicted"/>
<feature type="transmembrane region" description="Helical" evidence="1">
    <location>
        <begin position="381"/>
        <end position="400"/>
    </location>
</feature>
<feature type="transmembrane region" description="Helical" evidence="1">
    <location>
        <begin position="71"/>
        <end position="91"/>
    </location>
</feature>
<dbReference type="OrthoDB" id="8206682at2"/>
<feature type="transmembrane region" description="Helical" evidence="1">
    <location>
        <begin position="31"/>
        <end position="51"/>
    </location>
</feature>
<name>A0A3M2LC40_9NOCA</name>
<sequence>MFATSPALPSPAAVAAGTSSERDRAIDVARLVSLLVVMFGHCAMLLATITAGGVRIGDTLQSAPALQPLTWVLQIMPLFFLAGGAAAAYGLRAETPWGTWLVGKAQRLCRPVFWYLAVWTVALGAVRVGMGAASAAQLGEQVVSLLWFLGVYLMVLACVPALTQLDTAPRLWLGIAALLGAAGSADVSRIASGSDLFGYPSFLTVWLIPTLIGIGYARKLIAPRTAVVAALTALAAEIALVAFGPYQVSLVVTGSAGISNVSPPTVVLALHCVAMSLFFVAAAGRVERWARHPKVWYPVAVGNAGAMTLYLWHIPAIAVAAFGLHLADLDAHDPHQPGFWFRIALRACAFAAVLALLFPLLTRFEQRPLPWWDARLPRTTAARSTVAGLFVCLAGASILLAAKQGLGTELGWFAAVGFVGLCASARHAAGAVREL</sequence>
<feature type="transmembrane region" description="Helical" evidence="1">
    <location>
        <begin position="112"/>
        <end position="136"/>
    </location>
</feature>
<keyword evidence="3" id="KW-1185">Reference proteome</keyword>
<feature type="transmembrane region" description="Helical" evidence="1">
    <location>
        <begin position="226"/>
        <end position="246"/>
    </location>
</feature>